<dbReference type="Gene3D" id="3.50.50.60">
    <property type="entry name" value="FAD/NAD(P)-binding domain"/>
    <property type="match status" value="2"/>
</dbReference>
<name>A0AAP2Z9N1_9EURY</name>
<sequence length="135" mass="14803">MTYDVVVVGGVPRTSTALYTTSFGHRTALFEHEGGRHATFGHVHSLPDVSENVSGRELADHALEQLETYGGDVHFDSVESIDGPAEGSYPFRVEADHAMVEARRIVLATGFRNHGTDVPGLVRFTGRRLYYLSSL</sequence>
<evidence type="ECO:0000313" key="4">
    <source>
        <dbReference type="Proteomes" id="UP001321047"/>
    </source>
</evidence>
<evidence type="ECO:0000256" key="1">
    <source>
        <dbReference type="ARBA" id="ARBA00022630"/>
    </source>
</evidence>
<dbReference type="AlphaFoldDB" id="A0AAP2Z9N1"/>
<dbReference type="InterPro" id="IPR036188">
    <property type="entry name" value="FAD/NAD-bd_sf"/>
</dbReference>
<gene>
    <name evidence="3" type="ORF">OB919_13235</name>
</gene>
<keyword evidence="4" id="KW-1185">Reference proteome</keyword>
<dbReference type="EMBL" id="JAOPJZ010000011">
    <property type="protein sequence ID" value="MCU4752928.1"/>
    <property type="molecule type" value="Genomic_DNA"/>
</dbReference>
<dbReference type="GO" id="GO:0016491">
    <property type="term" value="F:oxidoreductase activity"/>
    <property type="evidence" value="ECO:0007669"/>
    <property type="project" value="UniProtKB-KW"/>
</dbReference>
<keyword evidence="1" id="KW-0285">Flavoprotein</keyword>
<evidence type="ECO:0000256" key="2">
    <source>
        <dbReference type="ARBA" id="ARBA00023002"/>
    </source>
</evidence>
<dbReference type="InterPro" id="IPR050097">
    <property type="entry name" value="Ferredoxin-NADP_redctase_2"/>
</dbReference>
<proteinExistence type="predicted"/>
<organism evidence="3 4">
    <name type="scientific">Natronosalvus hydrolyticus</name>
    <dbReference type="NCBI Taxonomy" id="2979988"/>
    <lineage>
        <taxon>Archaea</taxon>
        <taxon>Methanobacteriati</taxon>
        <taxon>Methanobacteriota</taxon>
        <taxon>Stenosarchaea group</taxon>
        <taxon>Halobacteria</taxon>
        <taxon>Halobacteriales</taxon>
        <taxon>Natrialbaceae</taxon>
        <taxon>Natronosalvus</taxon>
    </lineage>
</organism>
<evidence type="ECO:0008006" key="5">
    <source>
        <dbReference type="Google" id="ProtNLM"/>
    </source>
</evidence>
<dbReference type="Proteomes" id="UP001321047">
    <property type="component" value="Unassembled WGS sequence"/>
</dbReference>
<evidence type="ECO:0000313" key="3">
    <source>
        <dbReference type="EMBL" id="MCU4752928.1"/>
    </source>
</evidence>
<dbReference type="PANTHER" id="PTHR48105">
    <property type="entry name" value="THIOREDOXIN REDUCTASE 1-RELATED-RELATED"/>
    <property type="match status" value="1"/>
</dbReference>
<dbReference type="RefSeq" id="WP_342809254.1">
    <property type="nucleotide sequence ID" value="NZ_JAOPJZ010000011.1"/>
</dbReference>
<keyword evidence="2" id="KW-0560">Oxidoreductase</keyword>
<dbReference type="SUPFAM" id="SSF51905">
    <property type="entry name" value="FAD/NAD(P)-binding domain"/>
    <property type="match status" value="1"/>
</dbReference>
<reference evidence="3 4" key="1">
    <citation type="submission" date="2022-09" db="EMBL/GenBank/DDBJ databases">
        <title>Enrichment on poylsaccharides allowed isolation of novel metabolic and taxonomic groups of Haloarchaea.</title>
        <authorList>
            <person name="Sorokin D.Y."/>
            <person name="Elcheninov A.G."/>
            <person name="Khizhniak T.V."/>
            <person name="Kolganova T.V."/>
            <person name="Kublanov I.V."/>
        </authorList>
    </citation>
    <scope>NUCLEOTIDE SEQUENCE [LARGE SCALE GENOMIC DNA]</scope>
    <source>
        <strain evidence="3 4">AArc-curdl1</strain>
    </source>
</reference>
<protein>
    <recommendedName>
        <fullName evidence="5">Thioredoxin reductase</fullName>
    </recommendedName>
</protein>
<accession>A0AAP2Z9N1</accession>
<comment type="caution">
    <text evidence="3">The sequence shown here is derived from an EMBL/GenBank/DDBJ whole genome shotgun (WGS) entry which is preliminary data.</text>
</comment>